<name>A0A1I3CBX8_9FIRM</name>
<evidence type="ECO:0000313" key="2">
    <source>
        <dbReference type="Proteomes" id="UP000199287"/>
    </source>
</evidence>
<protein>
    <submittedName>
        <fullName evidence="1">Uncharacterized protein</fullName>
    </submittedName>
</protein>
<dbReference type="AlphaFoldDB" id="A0A1I3CBX8"/>
<sequence length="153" mass="17886">MERFIILQLYCISYYTSIHISKSLISHIKKIIEPLYYFSERLDQTKLNPLTTDKLYSFFTPSKLTCIEFLLSLVSLPYRQRQLFLCCLKQTTFTSILQLLNYSTTQLLNYSTTQLLNYSTTQLLNYSTTQLLNYFGNPLLPNFSFTLPNSVPA</sequence>
<gene>
    <name evidence="1" type="ORF">SAMN05192551_102316</name>
</gene>
<dbReference type="STRING" id="69895.SAMN05192551_102316"/>
<evidence type="ECO:0000313" key="1">
    <source>
        <dbReference type="EMBL" id="SFH71806.1"/>
    </source>
</evidence>
<organism evidence="1 2">
    <name type="scientific">Tindallia magadiensis</name>
    <dbReference type="NCBI Taxonomy" id="69895"/>
    <lineage>
        <taxon>Bacteria</taxon>
        <taxon>Bacillati</taxon>
        <taxon>Bacillota</taxon>
        <taxon>Clostridia</taxon>
        <taxon>Peptostreptococcales</taxon>
        <taxon>Tindalliaceae</taxon>
        <taxon>Tindallia</taxon>
    </lineage>
</organism>
<proteinExistence type="predicted"/>
<keyword evidence="2" id="KW-1185">Reference proteome</keyword>
<reference evidence="2" key="1">
    <citation type="submission" date="2016-10" db="EMBL/GenBank/DDBJ databases">
        <authorList>
            <person name="Varghese N."/>
            <person name="Submissions S."/>
        </authorList>
    </citation>
    <scope>NUCLEOTIDE SEQUENCE [LARGE SCALE GENOMIC DNA]</scope>
    <source>
        <strain evidence="2">Z-7934</strain>
    </source>
</reference>
<dbReference type="EMBL" id="FOQA01000002">
    <property type="protein sequence ID" value="SFH71806.1"/>
    <property type="molecule type" value="Genomic_DNA"/>
</dbReference>
<accession>A0A1I3CBX8</accession>
<dbReference type="Proteomes" id="UP000199287">
    <property type="component" value="Unassembled WGS sequence"/>
</dbReference>